<dbReference type="AlphaFoldDB" id="A0A350H7V2"/>
<protein>
    <submittedName>
        <fullName evidence="1">Uncharacterized protein</fullName>
    </submittedName>
</protein>
<dbReference type="EMBL" id="DMZY01000010">
    <property type="protein sequence ID" value="HAV91618.1"/>
    <property type="molecule type" value="Genomic_DNA"/>
</dbReference>
<accession>A0A350H7V2</accession>
<comment type="caution">
    <text evidence="1">The sequence shown here is derived from an EMBL/GenBank/DDBJ whole genome shotgun (WGS) entry which is preliminary data.</text>
</comment>
<name>A0A350H7V2_UNCW3</name>
<dbReference type="Proteomes" id="UP000264062">
    <property type="component" value="Unassembled WGS sequence"/>
</dbReference>
<sequence length="118" mass="14028">MFFYTLLTMPVGGPQYGYSEDAYITADFGYKWFSLSFGNYRSIHEEMWQYINAYIIRGAVQIPVKKFNIMPFIFWKYSKNTQIFSDENYFILKEPKENAYSYDDIDIGLGITLYFDSD</sequence>
<gene>
    <name evidence="1" type="ORF">DCW38_00305</name>
</gene>
<organism evidence="1 2">
    <name type="scientific">candidate division WOR-3 bacterium</name>
    <dbReference type="NCBI Taxonomy" id="2052148"/>
    <lineage>
        <taxon>Bacteria</taxon>
        <taxon>Bacteria division WOR-3</taxon>
    </lineage>
</organism>
<proteinExistence type="predicted"/>
<evidence type="ECO:0000313" key="1">
    <source>
        <dbReference type="EMBL" id="HAV91618.1"/>
    </source>
</evidence>
<reference evidence="1 2" key="1">
    <citation type="journal article" date="2018" name="Nat. Biotechnol.">
        <title>A standardized bacterial taxonomy based on genome phylogeny substantially revises the tree of life.</title>
        <authorList>
            <person name="Parks D.H."/>
            <person name="Chuvochina M."/>
            <person name="Waite D.W."/>
            <person name="Rinke C."/>
            <person name="Skarshewski A."/>
            <person name="Chaumeil P.A."/>
            <person name="Hugenholtz P."/>
        </authorList>
    </citation>
    <scope>NUCLEOTIDE SEQUENCE [LARGE SCALE GENOMIC DNA]</scope>
    <source>
        <strain evidence="1">UBA9956</strain>
    </source>
</reference>
<evidence type="ECO:0000313" key="2">
    <source>
        <dbReference type="Proteomes" id="UP000264062"/>
    </source>
</evidence>